<evidence type="ECO:0000256" key="1">
    <source>
        <dbReference type="ARBA" id="ARBA00008383"/>
    </source>
</evidence>
<dbReference type="Pfam" id="PF02515">
    <property type="entry name" value="CoA_transf_3"/>
    <property type="match status" value="1"/>
</dbReference>
<evidence type="ECO:0000313" key="4">
    <source>
        <dbReference type="Proteomes" id="UP000054544"/>
    </source>
</evidence>
<evidence type="ECO:0000313" key="3">
    <source>
        <dbReference type="EMBL" id="KJK74836.1"/>
    </source>
</evidence>
<dbReference type="PANTHER" id="PTHR48207:SF3">
    <property type="entry name" value="SUCCINATE--HYDROXYMETHYLGLUTARATE COA-TRANSFERASE"/>
    <property type="match status" value="1"/>
</dbReference>
<dbReference type="InterPro" id="IPR050483">
    <property type="entry name" value="CoA-transferase_III_domain"/>
</dbReference>
<sequence>MAIERLMRLGHARTVAHQFRPRRHHQQHFAYSSASGPLSGIRVVDLSRVLAMTAATSDVVLKGPFCTQILADYGADVIKIEQPLIGDDTRQWRTRGEDDMWQTGDAQSSAYFATINRNKRSLTLNLKRPEARDILLGLIRRADVVVDNFVPGKLDQLRIGFEDMKSVKPDIIHASISGYGATGPYSKRAGYDVIAAAEAGLLHITGEPNGRPMKPGVGLTDMCTGLYLHGAILAALRARDVTGQGQQVDTSLFETQVSLLANVAMSWLNVGQEAQRWGTAHPSIVPYDCFKTADAYFVVGAVNDRQFASLCRLLDLEDLVKDKRFVDNGSRVKNRQILGDILDATFSERNTADWMARFEGSGMPYGPINTMEKVFSHPQTIARDMVHTVVDESARSGKLHVLGIPVKFSKDKPSIRSRAPRLGEHTEAVLTEIGFTQDDIVRLAKDGVV</sequence>
<reference evidence="4" key="1">
    <citation type="journal article" date="2014" name="BMC Genomics">
        <title>The genome sequence of the biocontrol fungus Metarhizium anisopliae and comparative genomics of Metarhizium species.</title>
        <authorList>
            <person name="Pattemore J.A."/>
            <person name="Hane J.K."/>
            <person name="Williams A.H."/>
            <person name="Wilson B.A."/>
            <person name="Stodart B.J."/>
            <person name="Ash G.J."/>
        </authorList>
    </citation>
    <scope>NUCLEOTIDE SEQUENCE [LARGE SCALE GENOMIC DNA]</scope>
    <source>
        <strain evidence="4">BRIP 53293</strain>
    </source>
</reference>
<dbReference type="PANTHER" id="PTHR48207">
    <property type="entry name" value="SUCCINATE--HYDROXYMETHYLGLUTARATE COA-TRANSFERASE"/>
    <property type="match status" value="1"/>
</dbReference>
<gene>
    <name evidence="3" type="ORF">H634G_09880</name>
</gene>
<dbReference type="GO" id="GO:0005739">
    <property type="term" value="C:mitochondrion"/>
    <property type="evidence" value="ECO:0007669"/>
    <property type="project" value="TreeGrafter"/>
</dbReference>
<evidence type="ECO:0000256" key="2">
    <source>
        <dbReference type="ARBA" id="ARBA00022679"/>
    </source>
</evidence>
<dbReference type="SUPFAM" id="SSF89796">
    <property type="entry name" value="CoA-transferase family III (CaiB/BaiF)"/>
    <property type="match status" value="1"/>
</dbReference>
<accession>A0A0D9NLR2</accession>
<dbReference type="EMBL" id="KE384754">
    <property type="protein sequence ID" value="KJK74836.1"/>
    <property type="molecule type" value="Genomic_DNA"/>
</dbReference>
<dbReference type="InterPro" id="IPR023606">
    <property type="entry name" value="CoA-Trfase_III_dom_1_sf"/>
</dbReference>
<dbReference type="OrthoDB" id="5863171at2759"/>
<keyword evidence="4" id="KW-1185">Reference proteome</keyword>
<proteinExistence type="inferred from homology"/>
<dbReference type="AlphaFoldDB" id="A0A0D9NLR2"/>
<protein>
    <recommendedName>
        <fullName evidence="5">Succinate--hydroxymethylglutarate</fullName>
    </recommendedName>
</protein>
<evidence type="ECO:0008006" key="5">
    <source>
        <dbReference type="Google" id="ProtNLM"/>
    </source>
</evidence>
<comment type="similarity">
    <text evidence="1">Belongs to the CoA-transferase III family.</text>
</comment>
<dbReference type="Proteomes" id="UP000054544">
    <property type="component" value="Unassembled WGS sequence"/>
</dbReference>
<organism evidence="3 4">
    <name type="scientific">Metarhizium anisopliae BRIP 53293</name>
    <dbReference type="NCBI Taxonomy" id="1291518"/>
    <lineage>
        <taxon>Eukaryota</taxon>
        <taxon>Fungi</taxon>
        <taxon>Dikarya</taxon>
        <taxon>Ascomycota</taxon>
        <taxon>Pezizomycotina</taxon>
        <taxon>Sordariomycetes</taxon>
        <taxon>Hypocreomycetidae</taxon>
        <taxon>Hypocreales</taxon>
        <taxon>Clavicipitaceae</taxon>
        <taxon>Metarhizium</taxon>
    </lineage>
</organism>
<dbReference type="GO" id="GO:0047369">
    <property type="term" value="F:succinate-hydroxymethylglutarate CoA-transferase activity"/>
    <property type="evidence" value="ECO:0007669"/>
    <property type="project" value="TreeGrafter"/>
</dbReference>
<dbReference type="Gene3D" id="3.40.50.10540">
    <property type="entry name" value="Crotonobetainyl-coa:carnitine coa-transferase, domain 1"/>
    <property type="match status" value="2"/>
</dbReference>
<dbReference type="STRING" id="1291518.A0A0D9NLR2"/>
<dbReference type="InterPro" id="IPR003673">
    <property type="entry name" value="CoA-Trfase_fam_III"/>
</dbReference>
<keyword evidence="2" id="KW-0808">Transferase</keyword>
<name>A0A0D9NLR2_METAN</name>